<reference evidence="2 3" key="1">
    <citation type="journal article" date="2016" name="Nat. Commun.">
        <title>Thousands of microbial genomes shed light on interconnected biogeochemical processes in an aquifer system.</title>
        <authorList>
            <person name="Anantharaman K."/>
            <person name="Brown C.T."/>
            <person name="Hug L.A."/>
            <person name="Sharon I."/>
            <person name="Castelle C.J."/>
            <person name="Probst A.J."/>
            <person name="Thomas B.C."/>
            <person name="Singh A."/>
            <person name="Wilkins M.J."/>
            <person name="Karaoz U."/>
            <person name="Brodie E.L."/>
            <person name="Williams K.H."/>
            <person name="Hubbard S.S."/>
            <person name="Banfield J.F."/>
        </authorList>
    </citation>
    <scope>NUCLEOTIDE SEQUENCE [LARGE SCALE GENOMIC DNA]</scope>
</reference>
<name>A0A1F6BUT6_9BACT</name>
<proteinExistence type="predicted"/>
<organism evidence="2 3">
    <name type="scientific">Candidatus Kaiserbacteria bacterium GWA2_50_9</name>
    <dbReference type="NCBI Taxonomy" id="1798474"/>
    <lineage>
        <taxon>Bacteria</taxon>
        <taxon>Candidatus Kaiseribacteriota</taxon>
    </lineage>
</organism>
<gene>
    <name evidence="2" type="ORF">A2118_03155</name>
</gene>
<evidence type="ECO:0000256" key="1">
    <source>
        <dbReference type="SAM" id="Phobius"/>
    </source>
</evidence>
<keyword evidence="1" id="KW-0812">Transmembrane</keyword>
<dbReference type="Proteomes" id="UP000179014">
    <property type="component" value="Unassembled WGS sequence"/>
</dbReference>
<sequence length="87" mass="10426">MNFFPVIPLFVLSLITYKMRDEVYRAWLRFAQVWVPLSMLFIFLAPEYTSDWMFPVVKGTVAFFSSLLFLIISLIIIAWKYFTTRRT</sequence>
<feature type="transmembrane region" description="Helical" evidence="1">
    <location>
        <begin position="26"/>
        <end position="46"/>
    </location>
</feature>
<evidence type="ECO:0000313" key="3">
    <source>
        <dbReference type="Proteomes" id="UP000179014"/>
    </source>
</evidence>
<comment type="caution">
    <text evidence="2">The sequence shown here is derived from an EMBL/GenBank/DDBJ whole genome shotgun (WGS) entry which is preliminary data.</text>
</comment>
<accession>A0A1F6BUT6</accession>
<feature type="transmembrane region" description="Helical" evidence="1">
    <location>
        <begin position="61"/>
        <end position="82"/>
    </location>
</feature>
<dbReference type="AlphaFoldDB" id="A0A1F6BUT6"/>
<keyword evidence="1" id="KW-1133">Transmembrane helix</keyword>
<evidence type="ECO:0000313" key="2">
    <source>
        <dbReference type="EMBL" id="OGG40588.1"/>
    </source>
</evidence>
<protein>
    <submittedName>
        <fullName evidence="2">Uncharacterized protein</fullName>
    </submittedName>
</protein>
<keyword evidence="1" id="KW-0472">Membrane</keyword>
<dbReference type="STRING" id="1798474.A2118_03155"/>
<dbReference type="EMBL" id="MFKN01000027">
    <property type="protein sequence ID" value="OGG40588.1"/>
    <property type="molecule type" value="Genomic_DNA"/>
</dbReference>